<dbReference type="AlphaFoldDB" id="A0AAU2GRQ1"/>
<dbReference type="Gene3D" id="2.90.10.10">
    <property type="entry name" value="Bulb-type lectin domain"/>
    <property type="match status" value="1"/>
</dbReference>
<sequence>MRILSRTCAVAVAGLVAAVTVTTSAAPVSATPTTATGTAAAARAECRGIGTSFTDKMIPGECLRNGGYRLEMQYDGNLVLYSGSRACWASGTNGTDGVYAKFSGDWKPDSPYMTLDSQFGELRKYRGKYTGLHKTGDVSLNGKGEVWIAYGKMVGC</sequence>
<accession>A0AAU2GRQ1</accession>
<dbReference type="SUPFAM" id="SSF51110">
    <property type="entry name" value="alpha-D-mannose-specific plant lectins"/>
    <property type="match status" value="1"/>
</dbReference>
<evidence type="ECO:0000313" key="2">
    <source>
        <dbReference type="EMBL" id="WTU38492.1"/>
    </source>
</evidence>
<evidence type="ECO:0008006" key="3">
    <source>
        <dbReference type="Google" id="ProtNLM"/>
    </source>
</evidence>
<organism evidence="2">
    <name type="scientific">Streptomyces sp. NBC_00060</name>
    <dbReference type="NCBI Taxonomy" id="2975636"/>
    <lineage>
        <taxon>Bacteria</taxon>
        <taxon>Bacillati</taxon>
        <taxon>Actinomycetota</taxon>
        <taxon>Actinomycetes</taxon>
        <taxon>Kitasatosporales</taxon>
        <taxon>Streptomycetaceae</taxon>
        <taxon>Streptomyces</taxon>
    </lineage>
</organism>
<feature type="chain" id="PRO_5043468696" description="Bulb-type lectin domain-containing protein" evidence="1">
    <location>
        <begin position="26"/>
        <end position="156"/>
    </location>
</feature>
<evidence type="ECO:0000256" key="1">
    <source>
        <dbReference type="SAM" id="SignalP"/>
    </source>
</evidence>
<gene>
    <name evidence="2" type="ORF">OHV25_02410</name>
</gene>
<proteinExistence type="predicted"/>
<feature type="signal peptide" evidence="1">
    <location>
        <begin position="1"/>
        <end position="25"/>
    </location>
</feature>
<name>A0AAU2GRQ1_9ACTN</name>
<protein>
    <recommendedName>
        <fullName evidence="3">Bulb-type lectin domain-containing protein</fullName>
    </recommendedName>
</protein>
<dbReference type="EMBL" id="CP108253">
    <property type="protein sequence ID" value="WTU38492.1"/>
    <property type="molecule type" value="Genomic_DNA"/>
</dbReference>
<dbReference type="InterPro" id="IPR036426">
    <property type="entry name" value="Bulb-type_lectin_dom_sf"/>
</dbReference>
<reference evidence="2" key="1">
    <citation type="submission" date="2022-10" db="EMBL/GenBank/DDBJ databases">
        <title>The complete genomes of actinobacterial strains from the NBC collection.</title>
        <authorList>
            <person name="Joergensen T.S."/>
            <person name="Alvarez Arevalo M."/>
            <person name="Sterndorff E.B."/>
            <person name="Faurdal D."/>
            <person name="Vuksanovic O."/>
            <person name="Mourched A.-S."/>
            <person name="Charusanti P."/>
            <person name="Shaw S."/>
            <person name="Blin K."/>
            <person name="Weber T."/>
        </authorList>
    </citation>
    <scope>NUCLEOTIDE SEQUENCE</scope>
    <source>
        <strain evidence="2">NBC_00060</strain>
    </source>
</reference>
<keyword evidence="1" id="KW-0732">Signal</keyword>